<organism evidence="1">
    <name type="scientific">Paenibacillus sp. AN1007</name>
    <dbReference type="NCBI Taxonomy" id="3151385"/>
    <lineage>
        <taxon>Bacteria</taxon>
        <taxon>Bacillati</taxon>
        <taxon>Bacillota</taxon>
        <taxon>Bacilli</taxon>
        <taxon>Bacillales</taxon>
        <taxon>Paenibacillaceae</taxon>
        <taxon>Paenibacillus</taxon>
    </lineage>
</organism>
<reference evidence="1" key="1">
    <citation type="submission" date="2024-05" db="EMBL/GenBank/DDBJ databases">
        <title>Draft genome assemblies of 36 bacteria isolated from hibernating arctic ground squirrels.</title>
        <authorList>
            <person name="McKee H."/>
            <person name="Mullen L."/>
            <person name="Drown D.M."/>
            <person name="Duddleston K.N."/>
        </authorList>
    </citation>
    <scope>NUCLEOTIDE SEQUENCE</scope>
    <source>
        <strain evidence="1">AN1007</strain>
    </source>
</reference>
<protein>
    <submittedName>
        <fullName evidence="1">Uncharacterized protein</fullName>
    </submittedName>
</protein>
<dbReference type="RefSeq" id="WP_342555358.1">
    <property type="nucleotide sequence ID" value="NZ_CP159992.1"/>
</dbReference>
<accession>A0AAU8N7C2</accession>
<dbReference type="AlphaFoldDB" id="A0AAU8N7C2"/>
<name>A0AAU8N7C2_9BACL</name>
<dbReference type="EMBL" id="CP159992">
    <property type="protein sequence ID" value="XCP92703.1"/>
    <property type="molecule type" value="Genomic_DNA"/>
</dbReference>
<evidence type="ECO:0000313" key="1">
    <source>
        <dbReference type="EMBL" id="XCP92703.1"/>
    </source>
</evidence>
<gene>
    <name evidence="1" type="ORF">ABXS70_15730</name>
</gene>
<proteinExistence type="predicted"/>
<sequence length="64" mass="7264">MFYTYGIIYSRRLSCKTKDCIIHADALQRIMPNNRSPALHQGPAVGNGMTAYERLLRIDPAILQ</sequence>